<gene>
    <name evidence="1" type="ORF">UFOPK2886_00593</name>
</gene>
<sequence>MGVVGVETDSNLSSFSTLANNAASSDAGNKIRPQINSNINLGGVAPRIAVNPDAKISAALIRVAIPINLAWVRIRSN</sequence>
<dbReference type="EMBL" id="CAEZZO010000076">
    <property type="protein sequence ID" value="CAB4767827.1"/>
    <property type="molecule type" value="Genomic_DNA"/>
</dbReference>
<dbReference type="AlphaFoldDB" id="A0A6J6VBE3"/>
<name>A0A6J6VBE3_9ZZZZ</name>
<accession>A0A6J6VBE3</accession>
<proteinExistence type="predicted"/>
<protein>
    <submittedName>
        <fullName evidence="1">Unannotated protein</fullName>
    </submittedName>
</protein>
<reference evidence="1" key="1">
    <citation type="submission" date="2020-05" db="EMBL/GenBank/DDBJ databases">
        <authorList>
            <person name="Chiriac C."/>
            <person name="Salcher M."/>
            <person name="Ghai R."/>
            <person name="Kavagutti S V."/>
        </authorList>
    </citation>
    <scope>NUCLEOTIDE SEQUENCE</scope>
</reference>
<evidence type="ECO:0000313" key="1">
    <source>
        <dbReference type="EMBL" id="CAB4767827.1"/>
    </source>
</evidence>
<organism evidence="1">
    <name type="scientific">freshwater metagenome</name>
    <dbReference type="NCBI Taxonomy" id="449393"/>
    <lineage>
        <taxon>unclassified sequences</taxon>
        <taxon>metagenomes</taxon>
        <taxon>ecological metagenomes</taxon>
    </lineage>
</organism>